<comment type="cofactor">
    <cofactor evidence="1">
        <name>pyridoxal 5'-phosphate</name>
        <dbReference type="ChEBI" id="CHEBI:597326"/>
    </cofactor>
</comment>
<dbReference type="CDD" id="cd01335">
    <property type="entry name" value="Radical_SAM"/>
    <property type="match status" value="1"/>
</dbReference>
<dbReference type="OrthoDB" id="9768064at2"/>
<evidence type="ECO:0000256" key="6">
    <source>
        <dbReference type="ARBA" id="ARBA00022723"/>
    </source>
</evidence>
<evidence type="ECO:0000313" key="12">
    <source>
        <dbReference type="Proteomes" id="UP000245790"/>
    </source>
</evidence>
<keyword evidence="6" id="KW-0479">Metal-binding</keyword>
<comment type="similarity">
    <text evidence="3">Belongs to the radical SAM superfamily. KamA family.</text>
</comment>
<dbReference type="GO" id="GO:0003824">
    <property type="term" value="F:catalytic activity"/>
    <property type="evidence" value="ECO:0007669"/>
    <property type="project" value="InterPro"/>
</dbReference>
<evidence type="ECO:0000259" key="10">
    <source>
        <dbReference type="PROSITE" id="PS51918"/>
    </source>
</evidence>
<evidence type="ECO:0000256" key="4">
    <source>
        <dbReference type="ARBA" id="ARBA00022485"/>
    </source>
</evidence>
<dbReference type="EMBL" id="QGGU01000007">
    <property type="protein sequence ID" value="PWK50030.1"/>
    <property type="molecule type" value="Genomic_DNA"/>
</dbReference>
<evidence type="ECO:0000256" key="5">
    <source>
        <dbReference type="ARBA" id="ARBA00022691"/>
    </source>
</evidence>
<dbReference type="GO" id="GO:0051539">
    <property type="term" value="F:4 iron, 4 sulfur cluster binding"/>
    <property type="evidence" value="ECO:0007669"/>
    <property type="project" value="UniProtKB-KW"/>
</dbReference>
<evidence type="ECO:0000256" key="2">
    <source>
        <dbReference type="ARBA" id="ARBA00001966"/>
    </source>
</evidence>
<proteinExistence type="inferred from homology"/>
<keyword evidence="8" id="KW-0408">Iron</keyword>
<reference evidence="11 12" key="1">
    <citation type="submission" date="2018-05" db="EMBL/GenBank/DDBJ databases">
        <title>Genomic Encyclopedia of Type Strains, Phase IV (KMG-IV): sequencing the most valuable type-strain genomes for metagenomic binning, comparative biology and taxonomic classification.</title>
        <authorList>
            <person name="Goeker M."/>
        </authorList>
    </citation>
    <scope>NUCLEOTIDE SEQUENCE [LARGE SCALE GENOMIC DNA]</scope>
    <source>
        <strain evidence="11 12">DSM 25350</strain>
    </source>
</reference>
<evidence type="ECO:0000313" key="11">
    <source>
        <dbReference type="EMBL" id="PWK50030.1"/>
    </source>
</evidence>
<dbReference type="PANTHER" id="PTHR30538:SF0">
    <property type="entry name" value="L-LYSINE 2,3-AMINOMUTASE AQ_1632-RELATED"/>
    <property type="match status" value="1"/>
</dbReference>
<dbReference type="RefSeq" id="WP_109763809.1">
    <property type="nucleotide sequence ID" value="NZ_QGGU01000007.1"/>
</dbReference>
<evidence type="ECO:0000256" key="1">
    <source>
        <dbReference type="ARBA" id="ARBA00001933"/>
    </source>
</evidence>
<name>A0A316FQU7_9GAMM</name>
<keyword evidence="5" id="KW-0949">S-adenosyl-L-methionine</keyword>
<evidence type="ECO:0000256" key="7">
    <source>
        <dbReference type="ARBA" id="ARBA00022898"/>
    </source>
</evidence>
<dbReference type="Proteomes" id="UP000245790">
    <property type="component" value="Unassembled WGS sequence"/>
</dbReference>
<gene>
    <name evidence="11" type="ORF">C8D97_107196</name>
</gene>
<dbReference type="Gene3D" id="3.20.20.70">
    <property type="entry name" value="Aldolase class I"/>
    <property type="match status" value="1"/>
</dbReference>
<keyword evidence="9" id="KW-0411">Iron-sulfur</keyword>
<dbReference type="SFLD" id="SFLDS00029">
    <property type="entry name" value="Radical_SAM"/>
    <property type="match status" value="1"/>
</dbReference>
<feature type="domain" description="Radical SAM core" evidence="10">
    <location>
        <begin position="144"/>
        <end position="370"/>
    </location>
</feature>
<sequence>MNKAVQLEENCYKVDLNEAPKLKVFTQRQLDKIPQFMRLPEEARKGVEVAALVFPFRVNEYVVNQLIDWNDWENCAIFRLTFPQKAMLLDDDFIALEKAYDEGDKESMKAHIERIREGLNPHPAGQMELNVPFHDGEPVEGIQHKYEQTVLFFPTQGQTCHSYCTFCFRWAQFVGDKDLKFASKEINQLVEYLKSHKEVTDVLFTGGDPMIMKTKALKSYLEAMLDPELDHIKTIRIGTKALTFWPYRFLTDDDSAELLQLLEDVVKAGKHIAIMAHYNHWKELTTDVAKEAIRQVRATGAEIRSQGPLLKGINDDADVWAKMWKAQVALGIIPYYMFVERDTGAHHYFEVPLVKAWNIYREAQKQVSGVCRTARGPSMSASPGKVEVQGVTEINGEKVFAMRFIQGRDPDWIQRPFFAEYDEKAGWLDHLKPAFGEEKFFFEK</sequence>
<dbReference type="GO" id="GO:0046872">
    <property type="term" value="F:metal ion binding"/>
    <property type="evidence" value="ECO:0007669"/>
    <property type="project" value="UniProtKB-KW"/>
</dbReference>
<keyword evidence="12" id="KW-1185">Reference proteome</keyword>
<dbReference type="SFLD" id="SFLDG01070">
    <property type="entry name" value="PLP-dependent"/>
    <property type="match status" value="1"/>
</dbReference>
<dbReference type="InterPro" id="IPR007197">
    <property type="entry name" value="rSAM"/>
</dbReference>
<dbReference type="PROSITE" id="PS51918">
    <property type="entry name" value="RADICAL_SAM"/>
    <property type="match status" value="1"/>
</dbReference>
<comment type="caution">
    <text evidence="11">The sequence shown here is derived from an EMBL/GenBank/DDBJ whole genome shotgun (WGS) entry which is preliminary data.</text>
</comment>
<organism evidence="11 12">
    <name type="scientific">Pleionea mediterranea</name>
    <dbReference type="NCBI Taxonomy" id="523701"/>
    <lineage>
        <taxon>Bacteria</taxon>
        <taxon>Pseudomonadati</taxon>
        <taxon>Pseudomonadota</taxon>
        <taxon>Gammaproteobacteria</taxon>
        <taxon>Oceanospirillales</taxon>
        <taxon>Pleioneaceae</taxon>
        <taxon>Pleionea</taxon>
    </lineage>
</organism>
<accession>A0A316FQU7</accession>
<protein>
    <submittedName>
        <fullName evidence="11">L-lysine 2,3-aminomutase</fullName>
    </submittedName>
</protein>
<dbReference type="InterPro" id="IPR003739">
    <property type="entry name" value="Lys_aminomutase/Glu_NH3_mut"/>
</dbReference>
<evidence type="ECO:0000256" key="3">
    <source>
        <dbReference type="ARBA" id="ARBA00008703"/>
    </source>
</evidence>
<keyword evidence="7" id="KW-0663">Pyridoxal phosphate</keyword>
<keyword evidence="4" id="KW-0004">4Fe-4S</keyword>
<comment type="cofactor">
    <cofactor evidence="2">
        <name>[4Fe-4S] cluster</name>
        <dbReference type="ChEBI" id="CHEBI:49883"/>
    </cofactor>
</comment>
<dbReference type="InterPro" id="IPR013785">
    <property type="entry name" value="Aldolase_TIM"/>
</dbReference>
<dbReference type="AlphaFoldDB" id="A0A316FQU7"/>
<dbReference type="PANTHER" id="PTHR30538">
    <property type="entry name" value="LYSINE 2,3-AMINOMUTASE-RELATED"/>
    <property type="match status" value="1"/>
</dbReference>
<dbReference type="InterPro" id="IPR058240">
    <property type="entry name" value="rSAM_sf"/>
</dbReference>
<evidence type="ECO:0000256" key="9">
    <source>
        <dbReference type="ARBA" id="ARBA00023014"/>
    </source>
</evidence>
<evidence type="ECO:0000256" key="8">
    <source>
        <dbReference type="ARBA" id="ARBA00023004"/>
    </source>
</evidence>
<dbReference type="SUPFAM" id="SSF102114">
    <property type="entry name" value="Radical SAM enzymes"/>
    <property type="match status" value="1"/>
</dbReference>